<comment type="catalytic activity">
    <reaction evidence="1">
        <text>2 a phenolic donor + H2O2 = 2 a phenolic radical donor + 2 H2O</text>
        <dbReference type="Rhea" id="RHEA:56136"/>
        <dbReference type="ChEBI" id="CHEBI:15377"/>
        <dbReference type="ChEBI" id="CHEBI:16240"/>
        <dbReference type="ChEBI" id="CHEBI:139520"/>
        <dbReference type="ChEBI" id="CHEBI:139521"/>
        <dbReference type="EC" id="1.11.1.7"/>
    </reaction>
</comment>
<evidence type="ECO:0000256" key="5">
    <source>
        <dbReference type="ARBA" id="ARBA00006873"/>
    </source>
</evidence>
<proteinExistence type="inferred from homology"/>
<keyword evidence="12" id="KW-0106">Calcium</keyword>
<dbReference type="InterPro" id="IPR000823">
    <property type="entry name" value="Peroxidase_pln"/>
</dbReference>
<dbReference type="InterPro" id="IPR019793">
    <property type="entry name" value="Peroxidases_heam-ligand_BS"/>
</dbReference>
<comment type="caution">
    <text evidence="19">The sequence shown here is derived from an EMBL/GenBank/DDBJ whole genome shotgun (WGS) entry which is preliminary data.</text>
</comment>
<protein>
    <recommendedName>
        <fullName evidence="6">peroxidase</fullName>
        <ecNumber evidence="6">1.11.1.7</ecNumber>
    </recommendedName>
</protein>
<comment type="cofactor">
    <cofactor evidence="3">
        <name>heme b</name>
        <dbReference type="ChEBI" id="CHEBI:60344"/>
    </cofactor>
</comment>
<organism evidence="19 20">
    <name type="scientific">Brassica napus</name>
    <name type="common">Rape</name>
    <dbReference type="NCBI Taxonomy" id="3708"/>
    <lineage>
        <taxon>Eukaryota</taxon>
        <taxon>Viridiplantae</taxon>
        <taxon>Streptophyta</taxon>
        <taxon>Embryophyta</taxon>
        <taxon>Tracheophyta</taxon>
        <taxon>Spermatophyta</taxon>
        <taxon>Magnoliopsida</taxon>
        <taxon>eudicotyledons</taxon>
        <taxon>Gunneridae</taxon>
        <taxon>Pentapetalae</taxon>
        <taxon>rosids</taxon>
        <taxon>malvids</taxon>
        <taxon>Brassicales</taxon>
        <taxon>Brassicaceae</taxon>
        <taxon>Brassiceae</taxon>
        <taxon>Brassica</taxon>
    </lineage>
</organism>
<comment type="cofactor">
    <cofactor evidence="2">
        <name>Ca(2+)</name>
        <dbReference type="ChEBI" id="CHEBI:29108"/>
    </cofactor>
</comment>
<keyword evidence="17" id="KW-0376">Hydrogen peroxide</keyword>
<dbReference type="Proteomes" id="UP000824890">
    <property type="component" value="Unassembled WGS sequence"/>
</dbReference>
<dbReference type="Pfam" id="PF00141">
    <property type="entry name" value="peroxidase"/>
    <property type="match status" value="3"/>
</dbReference>
<dbReference type="InterPro" id="IPR010255">
    <property type="entry name" value="Haem_peroxidase_sf"/>
</dbReference>
<comment type="similarity">
    <text evidence="5">Belongs to the peroxidase family. Ascorbate peroxidase subfamily.</text>
</comment>
<evidence type="ECO:0000256" key="12">
    <source>
        <dbReference type="ARBA" id="ARBA00022837"/>
    </source>
</evidence>
<dbReference type="CDD" id="cd00693">
    <property type="entry name" value="secretory_peroxidase"/>
    <property type="match status" value="3"/>
</dbReference>
<keyword evidence="13" id="KW-0560">Oxidoreductase</keyword>
<name>A0ABQ8BQE9_BRANA</name>
<dbReference type="SUPFAM" id="SSF48113">
    <property type="entry name" value="Heme-dependent peroxidases"/>
    <property type="match status" value="3"/>
</dbReference>
<dbReference type="EMBL" id="JAGKQM010000010">
    <property type="protein sequence ID" value="KAH0907039.1"/>
    <property type="molecule type" value="Genomic_DNA"/>
</dbReference>
<feature type="domain" description="Plant heme peroxidase family profile" evidence="18">
    <location>
        <begin position="6"/>
        <end position="307"/>
    </location>
</feature>
<keyword evidence="20" id="KW-1185">Reference proteome</keyword>
<keyword evidence="16" id="KW-0325">Glycoprotein</keyword>
<evidence type="ECO:0000259" key="18">
    <source>
        <dbReference type="PROSITE" id="PS50873"/>
    </source>
</evidence>
<evidence type="ECO:0000256" key="9">
    <source>
        <dbReference type="ARBA" id="ARBA00022617"/>
    </source>
</evidence>
<dbReference type="PANTHER" id="PTHR31388">
    <property type="entry name" value="PEROXIDASE 72-RELATED"/>
    <property type="match status" value="1"/>
</dbReference>
<keyword evidence="11" id="KW-0732">Signal</keyword>
<dbReference type="InterPro" id="IPR002016">
    <property type="entry name" value="Haem_peroxidase"/>
</dbReference>
<evidence type="ECO:0000256" key="3">
    <source>
        <dbReference type="ARBA" id="ARBA00001970"/>
    </source>
</evidence>
<accession>A0ABQ8BQE9</accession>
<evidence type="ECO:0000313" key="19">
    <source>
        <dbReference type="EMBL" id="KAH0907039.1"/>
    </source>
</evidence>
<feature type="domain" description="Plant heme peroxidase family profile" evidence="18">
    <location>
        <begin position="298"/>
        <end position="603"/>
    </location>
</feature>
<evidence type="ECO:0000256" key="6">
    <source>
        <dbReference type="ARBA" id="ARBA00012313"/>
    </source>
</evidence>
<dbReference type="EC" id="1.11.1.7" evidence="6"/>
<dbReference type="Gene3D" id="1.10.420.10">
    <property type="entry name" value="Peroxidase, domain 2"/>
    <property type="match status" value="3"/>
</dbReference>
<dbReference type="PANTHER" id="PTHR31388:SF264">
    <property type="entry name" value="PEROXIDASE 59"/>
    <property type="match status" value="1"/>
</dbReference>
<evidence type="ECO:0000256" key="11">
    <source>
        <dbReference type="ARBA" id="ARBA00022729"/>
    </source>
</evidence>
<keyword evidence="10" id="KW-0479">Metal-binding</keyword>
<sequence length="927" mass="100387">MRARSQLSPGIYDKSCPYLVQIVRKQVNMALKAEIRMAASLIRLHFHDCFVNGCDASVLLDGADSEKLSISNANSARGFEVVDTIKAAVESACPGVVSCADILTLAARESVYMTGGPMWRVALGRKDGLVANQSSANNLPSPFEPLDAIIAKFQAVGLNVTDVVALSGAHTFGQAKCDLFRNRLFNFTGQGSPDATLETTLLSDLRTVCPIGGNGNVTAPLDRNSTDVFDNNYFKNLLQGKGLLSSDQILFSSDLAVNTTKRLVEAYSQSQSLFFRDFTCSMIRMGGIMNPINGSSGELTSDFYSTTCPNVTVITRGLIEQASRSDVRLTAKVMRLHFHDCFVNGCDGSVLLDAAPADGVEGEKEAFQNAGSLDGFEVIDDIKTALENVCPGVVSCADILAIAAEISVSLAGGPSWDVLLGRRDGRTANRGEAVTALPLGPDSLEILTSKFSVHNLDTTDLVALSGAHTFGRVQCGVITNRLHNFSGDNGQSDPTIEPEFLQTLRRQCPQGGSLTARVNLDDTSPDSFDNDYFKNLQNNRGVIESDQILFSSTGSPTVSLVNRFAENQNEFFGNFARSMIKMGNVKVLTGTEGEIRRDCRRKNGSKQYYYPLTFALAFDVWCFGSDFYSESCPNVTIIARRLIQRASRGDVRLTAKVMRLHFHDCFVNGCDGSVLLDAAPVDGVEGEKEAFQNAGSLDGFEVIDDIKTALENVCPGVVSCADILAIAAEISVSLAGGPSWDVLLGRRDGRTANRGDAVAALPLGPDSMEILTSKFSVHNLDTTDLVALSGAHTFGRVQCGVITNRLHNFTGSNGQSDPSIEPKFLRTLRRKCPQGRSLTARVNLDPTSPDSFDNDYFKNLQNNRGVIESDQILFSSKGAPTVSLVNRFAKSQRKFYKAFAKSMIKMGNVRVLTGNDGEIRRDCRRVN</sequence>
<reference evidence="19 20" key="1">
    <citation type="submission" date="2021-05" db="EMBL/GenBank/DDBJ databases">
        <title>Genome Assembly of Synthetic Allotetraploid Brassica napus Reveals Homoeologous Exchanges between Subgenomes.</title>
        <authorList>
            <person name="Davis J.T."/>
        </authorList>
    </citation>
    <scope>NUCLEOTIDE SEQUENCE [LARGE SCALE GENOMIC DNA]</scope>
    <source>
        <strain evidence="20">cv. Da-Ae</strain>
        <tissue evidence="19">Seedling</tissue>
    </source>
</reference>
<dbReference type="InterPro" id="IPR019794">
    <property type="entry name" value="Peroxidases_AS"/>
</dbReference>
<dbReference type="PRINTS" id="PR00461">
    <property type="entry name" value="PLPEROXIDASE"/>
</dbReference>
<evidence type="ECO:0000256" key="14">
    <source>
        <dbReference type="ARBA" id="ARBA00023004"/>
    </source>
</evidence>
<keyword evidence="7" id="KW-0964">Secreted</keyword>
<comment type="function">
    <text evidence="4">Removal of H(2)O(2), oxidation of toxic reductants, biosynthesis and degradation of lignin, suberization, auxin catabolism, response to environmental stresses such as wounding, pathogen attack and oxidative stress. These functions might be dependent on each isozyme/isoform in each plant tissue.</text>
</comment>
<evidence type="ECO:0000256" key="8">
    <source>
        <dbReference type="ARBA" id="ARBA00022559"/>
    </source>
</evidence>
<evidence type="ECO:0000256" key="13">
    <source>
        <dbReference type="ARBA" id="ARBA00023002"/>
    </source>
</evidence>
<keyword evidence="9" id="KW-0349">Heme</keyword>
<keyword evidence="15" id="KW-1015">Disulfide bond</keyword>
<dbReference type="Gene3D" id="1.10.520.10">
    <property type="match status" value="3"/>
</dbReference>
<evidence type="ECO:0000256" key="17">
    <source>
        <dbReference type="ARBA" id="ARBA00023324"/>
    </source>
</evidence>
<dbReference type="InterPro" id="IPR033905">
    <property type="entry name" value="Secretory_peroxidase"/>
</dbReference>
<gene>
    <name evidence="19" type="ORF">HID58_038866</name>
</gene>
<evidence type="ECO:0000313" key="20">
    <source>
        <dbReference type="Proteomes" id="UP000824890"/>
    </source>
</evidence>
<dbReference type="PROSITE" id="PS00435">
    <property type="entry name" value="PEROXIDASE_1"/>
    <property type="match status" value="3"/>
</dbReference>
<evidence type="ECO:0000256" key="1">
    <source>
        <dbReference type="ARBA" id="ARBA00000189"/>
    </source>
</evidence>
<evidence type="ECO:0000256" key="4">
    <source>
        <dbReference type="ARBA" id="ARBA00002322"/>
    </source>
</evidence>
<feature type="domain" description="Plant heme peroxidase family profile" evidence="18">
    <location>
        <begin position="626"/>
        <end position="927"/>
    </location>
</feature>
<evidence type="ECO:0000256" key="7">
    <source>
        <dbReference type="ARBA" id="ARBA00022525"/>
    </source>
</evidence>
<evidence type="ECO:0000256" key="15">
    <source>
        <dbReference type="ARBA" id="ARBA00023157"/>
    </source>
</evidence>
<dbReference type="PROSITE" id="PS50873">
    <property type="entry name" value="PEROXIDASE_4"/>
    <property type="match status" value="3"/>
</dbReference>
<evidence type="ECO:0000256" key="16">
    <source>
        <dbReference type="ARBA" id="ARBA00023180"/>
    </source>
</evidence>
<evidence type="ECO:0000256" key="2">
    <source>
        <dbReference type="ARBA" id="ARBA00001913"/>
    </source>
</evidence>
<keyword evidence="14" id="KW-0408">Iron</keyword>
<keyword evidence="8" id="KW-0575">Peroxidase</keyword>
<evidence type="ECO:0000256" key="10">
    <source>
        <dbReference type="ARBA" id="ARBA00022723"/>
    </source>
</evidence>
<dbReference type="PROSITE" id="PS00436">
    <property type="entry name" value="PEROXIDASE_2"/>
    <property type="match status" value="3"/>
</dbReference>
<dbReference type="PRINTS" id="PR00458">
    <property type="entry name" value="PEROXIDASE"/>
</dbReference>